<dbReference type="CDD" id="cd09022">
    <property type="entry name" value="Aldose_epim_Ec_YihR"/>
    <property type="match status" value="1"/>
</dbReference>
<dbReference type="PANTHER" id="PTHR10091">
    <property type="entry name" value="ALDOSE-1-EPIMERASE"/>
    <property type="match status" value="1"/>
</dbReference>
<protein>
    <submittedName>
        <fullName evidence="1">Aldose-1-epimerase</fullName>
    </submittedName>
</protein>
<reference evidence="1 2" key="1">
    <citation type="submission" date="2024-04" db="EMBL/GenBank/DDBJ databases">
        <title>Arthrobacter sp. from Plains bison fecal sample.</title>
        <authorList>
            <person name="Ruzzini A."/>
        </authorList>
    </citation>
    <scope>NUCLEOTIDE SEQUENCE [LARGE SCALE GENOMIC DNA]</scope>
    <source>
        <strain evidence="1 2">EINP1</strain>
    </source>
</reference>
<dbReference type="RefSeq" id="WP_342024790.1">
    <property type="nucleotide sequence ID" value="NZ_CP151657.1"/>
</dbReference>
<dbReference type="NCBIfam" id="NF011719">
    <property type="entry name" value="PRK15172.1"/>
    <property type="match status" value="1"/>
</dbReference>
<dbReference type="EMBL" id="CP151657">
    <property type="protein sequence ID" value="WZP17195.1"/>
    <property type="molecule type" value="Genomic_DNA"/>
</dbReference>
<name>A0ABZ3A116_9MICC</name>
<dbReference type="InterPro" id="IPR037480">
    <property type="entry name" value="YihR-like"/>
</dbReference>
<sequence>MNHPLTNPNGQIIALEGGQYSAGIATVGAGIQSLRLNGRDLVLPFDPDLVPHAYAGKTLVPWPNRIGSGTYVFEGREYSVPVNEASTGTALHGLVVWADWQVASRSESSVVLEHTLHGQPGYPHQLLLSAEFSLSADAGLTVEIRAVNAGRTAAPYGVSSHPYLTVGQLPVDRCEVGFTAARVLMTNERLLPVELKDTAGTRFDFAQPRLLGSMSLDHAFTGLPGDGWQVSLSNPETGESTVLSSPAGPAGSTWLQVYSGEELGRLGMAVEPMSCPPDAFNTGTDLVVLKPGDEHCFSYSISAG</sequence>
<gene>
    <name evidence="1" type="ORF">AAE021_06475</name>
</gene>
<dbReference type="InterPro" id="IPR011013">
    <property type="entry name" value="Gal_mutarotase_sf_dom"/>
</dbReference>
<dbReference type="Gene3D" id="2.70.98.10">
    <property type="match status" value="1"/>
</dbReference>
<dbReference type="InterPro" id="IPR014718">
    <property type="entry name" value="GH-type_carb-bd"/>
</dbReference>
<dbReference type="PANTHER" id="PTHR10091:SF0">
    <property type="entry name" value="GALACTOSE MUTAROTASE"/>
    <property type="match status" value="1"/>
</dbReference>
<keyword evidence="2" id="KW-1185">Reference proteome</keyword>
<dbReference type="Pfam" id="PF01263">
    <property type="entry name" value="Aldose_epim"/>
    <property type="match status" value="1"/>
</dbReference>
<dbReference type="SUPFAM" id="SSF74650">
    <property type="entry name" value="Galactose mutarotase-like"/>
    <property type="match status" value="1"/>
</dbReference>
<evidence type="ECO:0000313" key="1">
    <source>
        <dbReference type="EMBL" id="WZP17195.1"/>
    </source>
</evidence>
<dbReference type="InterPro" id="IPR008183">
    <property type="entry name" value="Aldose_1/G6P_1-epimerase"/>
</dbReference>
<proteinExistence type="predicted"/>
<dbReference type="Proteomes" id="UP001448858">
    <property type="component" value="Chromosome"/>
</dbReference>
<accession>A0ABZ3A116</accession>
<organism evidence="1 2">
    <name type="scientific">Arthrobacter citreus</name>
    <dbReference type="NCBI Taxonomy" id="1670"/>
    <lineage>
        <taxon>Bacteria</taxon>
        <taxon>Bacillati</taxon>
        <taxon>Actinomycetota</taxon>
        <taxon>Actinomycetes</taxon>
        <taxon>Micrococcales</taxon>
        <taxon>Micrococcaceae</taxon>
        <taxon>Arthrobacter</taxon>
    </lineage>
</organism>
<evidence type="ECO:0000313" key="2">
    <source>
        <dbReference type="Proteomes" id="UP001448858"/>
    </source>
</evidence>